<comment type="similarity">
    <text evidence="1 6 7">Belongs to the universal ribosomal protein uL11 family.</text>
</comment>
<dbReference type="InParanoid" id="A0A7L9FF22"/>
<evidence type="ECO:0000256" key="5">
    <source>
        <dbReference type="ARBA" id="ARBA00023274"/>
    </source>
</evidence>
<dbReference type="InterPro" id="IPR036769">
    <property type="entry name" value="Ribosomal_uL11_C_sf"/>
</dbReference>
<dbReference type="AlphaFoldDB" id="A0A7L9FF22"/>
<name>A0A7L9FF22_9CREN</name>
<dbReference type="InterPro" id="IPR020784">
    <property type="entry name" value="Ribosomal_uL11_N"/>
</dbReference>
<keyword evidence="3 6" id="KW-0694">RNA-binding</keyword>
<dbReference type="InterPro" id="IPR020785">
    <property type="entry name" value="Ribosomal_uL11_CS"/>
</dbReference>
<accession>A0A7L9FF22</accession>
<dbReference type="EMBL" id="CP062310">
    <property type="protein sequence ID" value="QOJ78398.1"/>
    <property type="molecule type" value="Genomic_DNA"/>
</dbReference>
<dbReference type="InterPro" id="IPR000911">
    <property type="entry name" value="Ribosomal_uL11"/>
</dbReference>
<comment type="subunit">
    <text evidence="6">Part of the ribosomal stalk of the 50S ribosomal subunit. Interacts with L10 and the large rRNA to form the base of the stalk. L10 forms an elongated spine to which L12 dimers bind in a sequential fashion forming a multimeric L10(L12)X complex.</text>
</comment>
<evidence type="ECO:0000313" key="10">
    <source>
        <dbReference type="EMBL" id="QOJ78398.1"/>
    </source>
</evidence>
<gene>
    <name evidence="6" type="primary">rpl11</name>
    <name evidence="10" type="ORF">IG193_06485</name>
</gene>
<keyword evidence="4 6" id="KW-0689">Ribosomal protein</keyword>
<feature type="domain" description="Large ribosomal subunit protein uL11 N-terminal" evidence="9">
    <location>
        <begin position="9"/>
        <end position="64"/>
    </location>
</feature>
<dbReference type="Pfam" id="PF03946">
    <property type="entry name" value="Ribosomal_L11_N"/>
    <property type="match status" value="1"/>
</dbReference>
<evidence type="ECO:0000259" key="8">
    <source>
        <dbReference type="Pfam" id="PF00298"/>
    </source>
</evidence>
<dbReference type="Pfam" id="PF00298">
    <property type="entry name" value="Ribosomal_L11"/>
    <property type="match status" value="1"/>
</dbReference>
<evidence type="ECO:0000259" key="9">
    <source>
        <dbReference type="Pfam" id="PF03946"/>
    </source>
</evidence>
<evidence type="ECO:0000256" key="6">
    <source>
        <dbReference type="HAMAP-Rule" id="MF_00736"/>
    </source>
</evidence>
<keyword evidence="2 6" id="KW-0699">rRNA-binding</keyword>
<sequence>MSQNIKTFNFLVEGGKATAGPPIGPALGPLGLNVMQVVKKINELTQEYAGMRVPVKVIVDTERKTFEVEVGTPTTAALIVKELKIEKGARQSTKEWVGNLTVEQVIKIAKIKMKDMGVKTLKAAVKTVAGTCQSMGVTIDGKPPKQFIQDVEEGLYDGIISKHEGEAS</sequence>
<feature type="domain" description="Large ribosomal subunit protein uL11 C-terminal" evidence="8">
    <location>
        <begin position="72"/>
        <end position="139"/>
    </location>
</feature>
<evidence type="ECO:0000313" key="11">
    <source>
        <dbReference type="Proteomes" id="UP000594121"/>
    </source>
</evidence>
<dbReference type="InterPro" id="IPR020783">
    <property type="entry name" value="Ribosomal_uL11_C"/>
</dbReference>
<dbReference type="GO" id="GO:0070180">
    <property type="term" value="F:large ribosomal subunit rRNA binding"/>
    <property type="evidence" value="ECO:0007669"/>
    <property type="project" value="UniProtKB-UniRule"/>
</dbReference>
<dbReference type="GO" id="GO:0015934">
    <property type="term" value="C:large ribosomal subunit"/>
    <property type="evidence" value="ECO:0007669"/>
    <property type="project" value="TreeGrafter"/>
</dbReference>
<keyword evidence="5 6" id="KW-0687">Ribonucleoprotein</keyword>
<dbReference type="PANTHER" id="PTHR11661:SF1">
    <property type="entry name" value="LARGE RIBOSOMAL SUBUNIT PROTEIN UL11M"/>
    <property type="match status" value="1"/>
</dbReference>
<dbReference type="SUPFAM" id="SSF46906">
    <property type="entry name" value="Ribosomal protein L11, C-terminal domain"/>
    <property type="match status" value="1"/>
</dbReference>
<keyword evidence="11" id="KW-1185">Reference proteome</keyword>
<dbReference type="Gene3D" id="3.30.1550.10">
    <property type="entry name" value="Ribosomal protein L11/L12, N-terminal domain"/>
    <property type="match status" value="1"/>
</dbReference>
<dbReference type="Proteomes" id="UP000594121">
    <property type="component" value="Chromosome"/>
</dbReference>
<evidence type="ECO:0000256" key="4">
    <source>
        <dbReference type="ARBA" id="ARBA00022980"/>
    </source>
</evidence>
<dbReference type="FunFam" id="3.30.1550.10:FF:000007">
    <property type="entry name" value="50S ribosomal protein L11"/>
    <property type="match status" value="1"/>
</dbReference>
<comment type="function">
    <text evidence="6">Forms part of the ribosomal stalk which helps the ribosome interact with GTP-bound translation factors.</text>
</comment>
<evidence type="ECO:0000256" key="7">
    <source>
        <dbReference type="RuleBase" id="RU003978"/>
    </source>
</evidence>
<dbReference type="FunCoup" id="A0A7L9FF22">
    <property type="interactions" value="146"/>
</dbReference>
<evidence type="ECO:0000256" key="3">
    <source>
        <dbReference type="ARBA" id="ARBA00022884"/>
    </source>
</evidence>
<proteinExistence type="inferred from homology"/>
<dbReference type="PROSITE" id="PS00359">
    <property type="entry name" value="RIBOSOMAL_L11"/>
    <property type="match status" value="1"/>
</dbReference>
<dbReference type="GO" id="GO:0003735">
    <property type="term" value="F:structural constituent of ribosome"/>
    <property type="evidence" value="ECO:0007669"/>
    <property type="project" value="InterPro"/>
</dbReference>
<dbReference type="RefSeq" id="WP_192818370.1">
    <property type="nucleotide sequence ID" value="NZ_CP062310.1"/>
</dbReference>
<evidence type="ECO:0000256" key="2">
    <source>
        <dbReference type="ARBA" id="ARBA00022730"/>
    </source>
</evidence>
<dbReference type="NCBIfam" id="NF002232">
    <property type="entry name" value="PRK01143.1"/>
    <property type="match status" value="1"/>
</dbReference>
<dbReference type="KEGG" id="thel:IG193_06485"/>
<dbReference type="HAMAP" id="MF_00736">
    <property type="entry name" value="Ribosomal_uL11"/>
    <property type="match status" value="1"/>
</dbReference>
<protein>
    <recommendedName>
        <fullName evidence="6">Large ribosomal subunit protein uL11</fullName>
    </recommendedName>
</protein>
<dbReference type="GeneID" id="59149527"/>
<reference evidence="10 11" key="1">
    <citation type="submission" date="2020-10" db="EMBL/GenBank/DDBJ databases">
        <title>Thermofilum lucidum 3507LT sp. nov. a novel member of Thermofilaceae family isolated from Chile hot spring, and proposal of description order Thermofilales.</title>
        <authorList>
            <person name="Zayulina K.S."/>
            <person name="Elcheninov A.G."/>
            <person name="Toshchakov S.V."/>
            <person name="Kublanov I.V."/>
        </authorList>
    </citation>
    <scope>NUCLEOTIDE SEQUENCE [LARGE SCALE GENOMIC DNA]</scope>
    <source>
        <strain evidence="10 11">3507LT</strain>
    </source>
</reference>
<dbReference type="PANTHER" id="PTHR11661">
    <property type="entry name" value="60S RIBOSOMAL PROTEIN L12"/>
    <property type="match status" value="1"/>
</dbReference>
<dbReference type="SUPFAM" id="SSF54747">
    <property type="entry name" value="Ribosomal L11/L12e N-terminal domain"/>
    <property type="match status" value="1"/>
</dbReference>
<dbReference type="CDD" id="cd00349">
    <property type="entry name" value="Ribosomal_L11"/>
    <property type="match status" value="1"/>
</dbReference>
<evidence type="ECO:0000256" key="1">
    <source>
        <dbReference type="ARBA" id="ARBA00010537"/>
    </source>
</evidence>
<dbReference type="SMART" id="SM00649">
    <property type="entry name" value="RL11"/>
    <property type="match status" value="1"/>
</dbReference>
<dbReference type="GO" id="GO:0006412">
    <property type="term" value="P:translation"/>
    <property type="evidence" value="ECO:0007669"/>
    <property type="project" value="UniProtKB-UniRule"/>
</dbReference>
<organism evidence="10 11">
    <name type="scientific">Infirmifilum lucidum</name>
    <dbReference type="NCBI Taxonomy" id="2776706"/>
    <lineage>
        <taxon>Archaea</taxon>
        <taxon>Thermoproteota</taxon>
        <taxon>Thermoprotei</taxon>
        <taxon>Thermofilales</taxon>
        <taxon>Thermofilaceae</taxon>
        <taxon>Infirmifilum</taxon>
    </lineage>
</organism>
<dbReference type="InterPro" id="IPR036796">
    <property type="entry name" value="Ribosomal_uL11_N_sf"/>
</dbReference>
<dbReference type="Gene3D" id="1.10.10.250">
    <property type="entry name" value="Ribosomal protein L11, C-terminal domain"/>
    <property type="match status" value="1"/>
</dbReference>